<keyword evidence="2 4" id="KW-0863">Zinc-finger</keyword>
<reference evidence="9 11" key="1">
    <citation type="journal article" date="2007" name="Nature">
        <title>Evolution of genes and genomes on the Drosophila phylogeny.</title>
        <authorList>
            <consortium name="Drosophila 12 Genomes Consortium"/>
            <person name="Clark A.G."/>
            <person name="Eisen M.B."/>
            <person name="Smith D.R."/>
            <person name="Bergman C.M."/>
            <person name="Oliver B."/>
            <person name="Markow T.A."/>
            <person name="Kaufman T.C."/>
            <person name="Kellis M."/>
            <person name="Gelbart W."/>
            <person name="Iyer V.N."/>
            <person name="Pollard D.A."/>
            <person name="Sackton T.B."/>
            <person name="Larracuente A.M."/>
            <person name="Singh N.D."/>
            <person name="Abad J.P."/>
            <person name="Abt D.N."/>
            <person name="Adryan B."/>
            <person name="Aguade M."/>
            <person name="Akashi H."/>
            <person name="Anderson W.W."/>
            <person name="Aquadro C.F."/>
            <person name="Ardell D.H."/>
            <person name="Arguello R."/>
            <person name="Artieri C.G."/>
            <person name="Barbash D.A."/>
            <person name="Barker D."/>
            <person name="Barsanti P."/>
            <person name="Batterham P."/>
            <person name="Batzoglou S."/>
            <person name="Begun D."/>
            <person name="Bhutkar A."/>
            <person name="Blanco E."/>
            <person name="Bosak S.A."/>
            <person name="Bradley R.K."/>
            <person name="Brand A.D."/>
            <person name="Brent M.R."/>
            <person name="Brooks A.N."/>
            <person name="Brown R.H."/>
            <person name="Butlin R.K."/>
            <person name="Caggese C."/>
            <person name="Calvi B.R."/>
            <person name="Bernardo de Carvalho A."/>
            <person name="Caspi A."/>
            <person name="Castrezana S."/>
            <person name="Celniker S.E."/>
            <person name="Chang J.L."/>
            <person name="Chapple C."/>
            <person name="Chatterji S."/>
            <person name="Chinwalla A."/>
            <person name="Civetta A."/>
            <person name="Clifton S.W."/>
            <person name="Comeron J.M."/>
            <person name="Costello J.C."/>
            <person name="Coyne J.A."/>
            <person name="Daub J."/>
            <person name="David R.G."/>
            <person name="Delcher A.L."/>
            <person name="Delehaunty K."/>
            <person name="Do C.B."/>
            <person name="Ebling H."/>
            <person name="Edwards K."/>
            <person name="Eickbush T."/>
            <person name="Evans J.D."/>
            <person name="Filipski A."/>
            <person name="Findeiss S."/>
            <person name="Freyhult E."/>
            <person name="Fulton L."/>
            <person name="Fulton R."/>
            <person name="Garcia A.C."/>
            <person name="Gardiner A."/>
            <person name="Garfield D.A."/>
            <person name="Garvin B.E."/>
            <person name="Gibson G."/>
            <person name="Gilbert D."/>
            <person name="Gnerre S."/>
            <person name="Godfrey J."/>
            <person name="Good R."/>
            <person name="Gotea V."/>
            <person name="Gravely B."/>
            <person name="Greenberg A.J."/>
            <person name="Griffiths-Jones S."/>
            <person name="Gross S."/>
            <person name="Guigo R."/>
            <person name="Gustafson E.A."/>
            <person name="Haerty W."/>
            <person name="Hahn M.W."/>
            <person name="Halligan D.L."/>
            <person name="Halpern A.L."/>
            <person name="Halter G.M."/>
            <person name="Han M.V."/>
            <person name="Heger A."/>
            <person name="Hillier L."/>
            <person name="Hinrichs A.S."/>
            <person name="Holmes I."/>
            <person name="Hoskins R.A."/>
            <person name="Hubisz M.J."/>
            <person name="Hultmark D."/>
            <person name="Huntley M.A."/>
            <person name="Jaffe D.B."/>
            <person name="Jagadeeshan S."/>
            <person name="Jeck W.R."/>
            <person name="Johnson J."/>
            <person name="Jones C.D."/>
            <person name="Jordan W.C."/>
            <person name="Karpen G.H."/>
            <person name="Kataoka E."/>
            <person name="Keightley P.D."/>
            <person name="Kheradpour P."/>
            <person name="Kirkness E.F."/>
            <person name="Koerich L.B."/>
            <person name="Kristiansen K."/>
            <person name="Kudrna D."/>
            <person name="Kulathinal R.J."/>
            <person name="Kumar S."/>
            <person name="Kwok R."/>
            <person name="Lander E."/>
            <person name="Langley C.H."/>
            <person name="Lapoint R."/>
            <person name="Lazzaro B.P."/>
            <person name="Lee S.J."/>
            <person name="Levesque L."/>
            <person name="Li R."/>
            <person name="Lin C.F."/>
            <person name="Lin M.F."/>
            <person name="Lindblad-Toh K."/>
            <person name="Llopart A."/>
            <person name="Long M."/>
            <person name="Low L."/>
            <person name="Lozovsky E."/>
            <person name="Lu J."/>
            <person name="Luo M."/>
            <person name="Machado C.A."/>
            <person name="Makalowski W."/>
            <person name="Marzo M."/>
            <person name="Matsuda M."/>
            <person name="Matzkin L."/>
            <person name="McAllister B."/>
            <person name="McBride C.S."/>
            <person name="McKernan B."/>
            <person name="McKernan K."/>
            <person name="Mendez-Lago M."/>
            <person name="Minx P."/>
            <person name="Mollenhauer M.U."/>
            <person name="Montooth K."/>
            <person name="Mount S.M."/>
            <person name="Mu X."/>
            <person name="Myers E."/>
            <person name="Negre B."/>
            <person name="Newfeld S."/>
            <person name="Nielsen R."/>
            <person name="Noor M.A."/>
            <person name="O'Grady P."/>
            <person name="Pachter L."/>
            <person name="Papaceit M."/>
            <person name="Parisi M.J."/>
            <person name="Parisi M."/>
            <person name="Parts L."/>
            <person name="Pedersen J.S."/>
            <person name="Pesole G."/>
            <person name="Phillippy A.M."/>
            <person name="Ponting C.P."/>
            <person name="Pop M."/>
            <person name="Porcelli D."/>
            <person name="Powell J.R."/>
            <person name="Prohaska S."/>
            <person name="Pruitt K."/>
            <person name="Puig M."/>
            <person name="Quesneville H."/>
            <person name="Ram K.R."/>
            <person name="Rand D."/>
            <person name="Rasmussen M.D."/>
            <person name="Reed L.K."/>
            <person name="Reenan R."/>
            <person name="Reily A."/>
            <person name="Remington K.A."/>
            <person name="Rieger T.T."/>
            <person name="Ritchie M.G."/>
            <person name="Robin C."/>
            <person name="Rogers Y.H."/>
            <person name="Rohde C."/>
            <person name="Rozas J."/>
            <person name="Rubenfield M.J."/>
            <person name="Ruiz A."/>
            <person name="Russo S."/>
            <person name="Salzberg S.L."/>
            <person name="Sanchez-Gracia A."/>
            <person name="Saranga D.J."/>
            <person name="Sato H."/>
            <person name="Schaeffer S.W."/>
            <person name="Schatz M.C."/>
            <person name="Schlenke T."/>
            <person name="Schwartz R."/>
            <person name="Segarra C."/>
            <person name="Singh R.S."/>
            <person name="Sirot L."/>
            <person name="Sirota M."/>
            <person name="Sisneros N.B."/>
            <person name="Smith C.D."/>
            <person name="Smith T.F."/>
            <person name="Spieth J."/>
            <person name="Stage D.E."/>
            <person name="Stark A."/>
            <person name="Stephan W."/>
            <person name="Strausberg R.L."/>
            <person name="Strempel S."/>
            <person name="Sturgill D."/>
            <person name="Sutton G."/>
            <person name="Sutton G.G."/>
            <person name="Tao W."/>
            <person name="Teichmann S."/>
            <person name="Tobari Y.N."/>
            <person name="Tomimura Y."/>
            <person name="Tsolas J.M."/>
            <person name="Valente V.L."/>
            <person name="Venter E."/>
            <person name="Venter J.C."/>
            <person name="Vicario S."/>
            <person name="Vieira F.G."/>
            <person name="Vilella A.J."/>
            <person name="Villasante A."/>
            <person name="Walenz B."/>
            <person name="Wang J."/>
            <person name="Wasserman M."/>
            <person name="Watts T."/>
            <person name="Wilson D."/>
            <person name="Wilson R.K."/>
            <person name="Wing R.A."/>
            <person name="Wolfner M.F."/>
            <person name="Wong A."/>
            <person name="Wong G.K."/>
            <person name="Wu C.I."/>
            <person name="Wu G."/>
            <person name="Yamamoto D."/>
            <person name="Yang H.P."/>
            <person name="Yang S.P."/>
            <person name="Yorke J.A."/>
            <person name="Yoshida K."/>
            <person name="Zdobnov E."/>
            <person name="Zhang P."/>
            <person name="Zhang Y."/>
            <person name="Zimin A.V."/>
            <person name="Baldwin J."/>
            <person name="Abdouelleil A."/>
            <person name="Abdulkadir J."/>
            <person name="Abebe A."/>
            <person name="Abera B."/>
            <person name="Abreu J."/>
            <person name="Acer S.C."/>
            <person name="Aftuck L."/>
            <person name="Alexander A."/>
            <person name="An P."/>
            <person name="Anderson E."/>
            <person name="Anderson S."/>
            <person name="Arachi H."/>
            <person name="Azer M."/>
            <person name="Bachantsang P."/>
            <person name="Barry A."/>
            <person name="Bayul T."/>
            <person name="Berlin A."/>
            <person name="Bessette D."/>
            <person name="Bloom T."/>
            <person name="Blye J."/>
            <person name="Boguslavskiy L."/>
            <person name="Bonnet C."/>
            <person name="Boukhgalter B."/>
            <person name="Bourzgui I."/>
            <person name="Brown A."/>
            <person name="Cahill P."/>
            <person name="Channer S."/>
            <person name="Cheshatsang Y."/>
            <person name="Chuda L."/>
            <person name="Citroen M."/>
            <person name="Collymore A."/>
            <person name="Cooke P."/>
            <person name="Costello M."/>
            <person name="D'Aco K."/>
            <person name="Daza R."/>
            <person name="De Haan G."/>
            <person name="DeGray S."/>
            <person name="DeMaso C."/>
            <person name="Dhargay N."/>
            <person name="Dooley K."/>
            <person name="Dooley E."/>
            <person name="Doricent M."/>
            <person name="Dorje P."/>
            <person name="Dorjee K."/>
            <person name="Dupes A."/>
            <person name="Elong R."/>
            <person name="Falk J."/>
            <person name="Farina A."/>
            <person name="Faro S."/>
            <person name="Ferguson D."/>
            <person name="Fisher S."/>
            <person name="Foley C.D."/>
            <person name="Franke A."/>
            <person name="Friedrich D."/>
            <person name="Gadbois L."/>
            <person name="Gearin G."/>
            <person name="Gearin C.R."/>
            <person name="Giannoukos G."/>
            <person name="Goode T."/>
            <person name="Graham J."/>
            <person name="Grandbois E."/>
            <person name="Grewal S."/>
            <person name="Gyaltsen K."/>
            <person name="Hafez N."/>
            <person name="Hagos B."/>
            <person name="Hall J."/>
            <person name="Henson C."/>
            <person name="Hollinger A."/>
            <person name="Honan T."/>
            <person name="Huard M.D."/>
            <person name="Hughes L."/>
            <person name="Hurhula B."/>
            <person name="Husby M.E."/>
            <person name="Kamat A."/>
            <person name="Kanga B."/>
            <person name="Kashin S."/>
            <person name="Khazanovich D."/>
            <person name="Kisner P."/>
            <person name="Lance K."/>
            <person name="Lara M."/>
            <person name="Lee W."/>
            <person name="Lennon N."/>
            <person name="Letendre F."/>
            <person name="LeVine R."/>
            <person name="Lipovsky A."/>
            <person name="Liu X."/>
            <person name="Liu J."/>
            <person name="Liu S."/>
            <person name="Lokyitsang T."/>
            <person name="Lokyitsang Y."/>
            <person name="Lubonja R."/>
            <person name="Lui A."/>
            <person name="MacDonald P."/>
            <person name="Magnisalis V."/>
            <person name="Maru K."/>
            <person name="Matthews C."/>
            <person name="McCusker W."/>
            <person name="McDonough S."/>
            <person name="Mehta T."/>
            <person name="Meldrim J."/>
            <person name="Meneus L."/>
            <person name="Mihai O."/>
            <person name="Mihalev A."/>
            <person name="Mihova T."/>
            <person name="Mittelman R."/>
            <person name="Mlenga V."/>
            <person name="Montmayeur A."/>
            <person name="Mulrain L."/>
            <person name="Navidi A."/>
            <person name="Naylor J."/>
            <person name="Negash T."/>
            <person name="Nguyen T."/>
            <person name="Nguyen N."/>
            <person name="Nicol R."/>
            <person name="Norbu C."/>
            <person name="Norbu N."/>
            <person name="Novod N."/>
            <person name="O'Neill B."/>
            <person name="Osman S."/>
            <person name="Markiewicz E."/>
            <person name="Oyono O.L."/>
            <person name="Patti C."/>
            <person name="Phunkhang P."/>
            <person name="Pierre F."/>
            <person name="Priest M."/>
            <person name="Raghuraman S."/>
            <person name="Rege F."/>
            <person name="Reyes R."/>
            <person name="Rise C."/>
            <person name="Rogov P."/>
            <person name="Ross K."/>
            <person name="Ryan E."/>
            <person name="Settipalli S."/>
            <person name="Shea T."/>
            <person name="Sherpa N."/>
            <person name="Shi L."/>
            <person name="Shih D."/>
            <person name="Sparrow T."/>
            <person name="Spaulding J."/>
            <person name="Stalker J."/>
            <person name="Stange-Thomann N."/>
            <person name="Stavropoulos S."/>
            <person name="Stone C."/>
            <person name="Strader C."/>
            <person name="Tesfaye S."/>
            <person name="Thomson T."/>
            <person name="Thoulutsang Y."/>
            <person name="Thoulutsang D."/>
            <person name="Topham K."/>
            <person name="Topping I."/>
            <person name="Tsamla T."/>
            <person name="Vassiliev H."/>
            <person name="Vo A."/>
            <person name="Wangchuk T."/>
            <person name="Wangdi T."/>
            <person name="Weiand M."/>
            <person name="Wilkinson J."/>
            <person name="Wilson A."/>
            <person name="Yadav S."/>
            <person name="Young G."/>
            <person name="Yu Q."/>
            <person name="Zembek L."/>
            <person name="Zhong D."/>
            <person name="Zimmer A."/>
            <person name="Zwirko Z."/>
            <person name="Jaffe D.B."/>
            <person name="Alvarez P."/>
            <person name="Brockman W."/>
            <person name="Butler J."/>
            <person name="Chin C."/>
            <person name="Gnerre S."/>
            <person name="Grabherr M."/>
            <person name="Kleber M."/>
            <person name="Mauceli E."/>
            <person name="MacCallum I."/>
        </authorList>
    </citation>
    <scope>NUCLEOTIDE SEQUENCE [LARGE SCALE GENOMIC DNA]</scope>
    <source>
        <strain evidence="9">TSC#14024-0371.13</strain>
        <strain evidence="11">Tucson 14024-0371.13</strain>
    </source>
</reference>
<dbReference type="Gene3D" id="3.30.40.10">
    <property type="entry name" value="Zinc/RING finger domain, C3HC4 (zinc finger)"/>
    <property type="match status" value="1"/>
</dbReference>
<keyword evidence="3" id="KW-0862">Zinc</keyword>
<dbReference type="Proteomes" id="UP000007801">
    <property type="component" value="Unassembled WGS sequence"/>
</dbReference>
<dbReference type="SMART" id="SM01114">
    <property type="entry name" value="CXC"/>
    <property type="match status" value="1"/>
</dbReference>
<dbReference type="GO" id="GO:0140693">
    <property type="term" value="F:molecular condensate scaffold activity"/>
    <property type="evidence" value="ECO:0007669"/>
    <property type="project" value="EnsemblMetazoa"/>
</dbReference>
<comment type="similarity">
    <text evidence="5">Belongs to the MSL2 family.</text>
</comment>
<dbReference type="KEGG" id="dan:6506052"/>
<dbReference type="FunCoup" id="B3MVG2">
    <property type="interactions" value="8"/>
</dbReference>
<dbReference type="EMBL" id="CH902624">
    <property type="protein sequence ID" value="EDV33227.1"/>
    <property type="molecule type" value="Genomic_DNA"/>
</dbReference>
<dbReference type="GO" id="GO:0003682">
    <property type="term" value="F:chromatin binding"/>
    <property type="evidence" value="ECO:0007669"/>
    <property type="project" value="EnsemblMetazoa"/>
</dbReference>
<feature type="compositionally biased region" description="Pro residues" evidence="6">
    <location>
        <begin position="620"/>
        <end position="653"/>
    </location>
</feature>
<dbReference type="PANTHER" id="PTHR16048">
    <property type="entry name" value="MSL2-RELATED"/>
    <property type="match status" value="1"/>
</dbReference>
<dbReference type="CDD" id="cd16522">
    <property type="entry name" value="RING-HC_MSL2"/>
    <property type="match status" value="1"/>
</dbReference>
<name>B3MVG2_DROAN</name>
<dbReference type="Pfam" id="PF16685">
    <property type="entry name" value="zf-RING_10"/>
    <property type="match status" value="1"/>
</dbReference>
<evidence type="ECO:0000313" key="10">
    <source>
        <dbReference type="EMBL" id="KPU74361.1"/>
    </source>
</evidence>
<dbReference type="GO" id="GO:0140463">
    <property type="term" value="F:chromatin-protein adaptor activity"/>
    <property type="evidence" value="ECO:0007669"/>
    <property type="project" value="EnsemblMetazoa"/>
</dbReference>
<dbReference type="InterPro" id="IPR033467">
    <property type="entry name" value="Tesmin/TSO1-like_CXC"/>
</dbReference>
<dbReference type="GO" id="GO:0000209">
    <property type="term" value="P:protein polyubiquitination"/>
    <property type="evidence" value="ECO:0007669"/>
    <property type="project" value="EnsemblMetazoa"/>
</dbReference>
<dbReference type="GO" id="GO:0106222">
    <property type="term" value="F:lncRNA binding"/>
    <property type="evidence" value="ECO:0007669"/>
    <property type="project" value="EnsemblMetazoa"/>
</dbReference>
<dbReference type="PROSITE" id="PS52051">
    <property type="entry name" value="CXC_MSL2"/>
    <property type="match status" value="1"/>
</dbReference>
<sequence length="723" mass="79382">MSAMSVYLKVTRLSLRSASNLSKRRVDELNSGIGELRRLLSCVVCCQLLMDPYSPKGKRCQHNVCRLCLRGRKRLFPTCPQCEECSDFKTYEENRAMGIQLLCYKTLCVHLLQSSLFAQLAGLLPEARQGDPFLQHIPRLKLPPSSTQDFIREGANYDDMRDTFLPQPDLPFLKGMPSSLPAETPPTTAATTPELPYEQHLPEEHQLSLSDIELEAAATGEHSQFSPLQIMPTAQIILTSAAEHAWTEQVDLSQAVSMASFPSSSSSNFAVSYVMPTGASTPFEAQDLQIGQVVQIEQMQTEEVPDLEQGAVEFSESVEITRYKRTFSQMAEGDRLEEKPDTMVEIKTDVIVETTENHVVASVEEIQETVRESKKIKQDVEVVKDELKEESHVDVPVTRKRVRSPVQSPPAQVTKPVVVPDPDPPATLPEARSDRRKRRGDGRKEEKSLCRCGISNSKKPLMTCRNNRCPCYKAGNSCANCHCVACKNPHKVDFIDSDDGEEEDDALVTGQEPKQAQPQEPERGDVKEGPEPEAPAKPSEEAGESAAGGSNESLTFVPLSNLQQSQHPLVLVQNKKGEFQGFNILRNNVPLHPATLGWPCIQLQNNDGNSSIPQFAYLYPAPPSSPEPSPPSPPPPPAPAPAPPAPPVAPPPATKRDVVEPPAKKFRTTARTRRGRANFGALETVDELVSGGSIKNPAAGDRQSATDNAHSLFEEIMSGSDDL</sequence>
<dbReference type="HOGENOM" id="CLU_009669_0_0_1"/>
<protein>
    <submittedName>
        <fullName evidence="9">Uncharacterized protein, isoform A</fullName>
    </submittedName>
    <submittedName>
        <fullName evidence="10">Uncharacterized protein, isoform B</fullName>
    </submittedName>
</protein>
<dbReference type="CTD" id="33565"/>
<dbReference type="GO" id="GO:0009047">
    <property type="term" value="P:dosage compensation by hyperactivation of X chromosome"/>
    <property type="evidence" value="ECO:0007669"/>
    <property type="project" value="EnsemblMetazoa"/>
</dbReference>
<dbReference type="eggNOG" id="ENOG502QPJR">
    <property type="taxonomic scope" value="Eukaryota"/>
</dbReference>
<dbReference type="GO" id="GO:0141054">
    <property type="term" value="F:histone H2B ubiquitin ligase activity"/>
    <property type="evidence" value="ECO:0007669"/>
    <property type="project" value="EnsemblMetazoa"/>
</dbReference>
<dbReference type="GO" id="GO:0072487">
    <property type="term" value="C:MSL complex"/>
    <property type="evidence" value="ECO:0007669"/>
    <property type="project" value="UniProtKB-UniRule"/>
</dbReference>
<dbReference type="InterPro" id="IPR001841">
    <property type="entry name" value="Znf_RING"/>
</dbReference>
<dbReference type="PROSITE" id="PS00518">
    <property type="entry name" value="ZF_RING_1"/>
    <property type="match status" value="1"/>
</dbReference>
<dbReference type="PANTHER" id="PTHR16048:SF3">
    <property type="entry name" value="E3 UBIQUITIN-PROTEIN LIGASE MSL2"/>
    <property type="match status" value="1"/>
</dbReference>
<evidence type="ECO:0000259" key="7">
    <source>
        <dbReference type="PROSITE" id="PS50089"/>
    </source>
</evidence>
<dbReference type="Pfam" id="PF16682">
    <property type="entry name" value="MSL2-CXC"/>
    <property type="match status" value="1"/>
</dbReference>
<feature type="region of interest" description="Disordered" evidence="6">
    <location>
        <begin position="387"/>
        <end position="448"/>
    </location>
</feature>
<accession>B3MVG2</accession>
<proteinExistence type="inferred from homology"/>
<feature type="compositionally biased region" description="Low complexity" evidence="6">
    <location>
        <begin position="544"/>
        <end position="553"/>
    </location>
</feature>
<evidence type="ECO:0000256" key="5">
    <source>
        <dbReference type="PROSITE-ProRule" id="PRU01396"/>
    </source>
</evidence>
<feature type="domain" description="CXC MSL2-type" evidence="8">
    <location>
        <begin position="445"/>
        <end position="496"/>
    </location>
</feature>
<evidence type="ECO:0000256" key="1">
    <source>
        <dbReference type="ARBA" id="ARBA00022723"/>
    </source>
</evidence>
<dbReference type="OrthoDB" id="6412801at2759"/>
<dbReference type="InterPro" id="IPR037922">
    <property type="entry name" value="MSL2"/>
</dbReference>
<dbReference type="InterPro" id="IPR013083">
    <property type="entry name" value="Znf_RING/FYVE/PHD"/>
</dbReference>
<feature type="compositionally biased region" description="Basic residues" evidence="6">
    <location>
        <begin position="664"/>
        <end position="676"/>
    </location>
</feature>
<evidence type="ECO:0000256" key="4">
    <source>
        <dbReference type="PROSITE-ProRule" id="PRU00175"/>
    </source>
</evidence>
<evidence type="ECO:0000256" key="2">
    <source>
        <dbReference type="ARBA" id="ARBA00022771"/>
    </source>
</evidence>
<feature type="compositionally biased region" description="Basic and acidic residues" evidence="6">
    <location>
        <begin position="520"/>
        <end position="530"/>
    </location>
</feature>
<keyword evidence="5" id="KW-0539">Nucleus</keyword>
<dbReference type="STRING" id="7217.B3MVG2"/>
<reference evidence="9" key="3">
    <citation type="submission" date="2015-10" db="EMBL/GenBank/DDBJ databases">
        <authorList>
            <consortium name="FlyBase"/>
        </authorList>
    </citation>
    <scope>NUCLEOTIDE SEQUENCE</scope>
    <source>
        <strain evidence="9">TSC#14024-0371.13</strain>
    </source>
</reference>
<dbReference type="InterPro" id="IPR032043">
    <property type="entry name" value="Msl2_Znf-RING"/>
</dbReference>
<organism evidence="9 11">
    <name type="scientific">Drosophila ananassae</name>
    <name type="common">Fruit fly</name>
    <dbReference type="NCBI Taxonomy" id="7217"/>
    <lineage>
        <taxon>Eukaryota</taxon>
        <taxon>Metazoa</taxon>
        <taxon>Ecdysozoa</taxon>
        <taxon>Arthropoda</taxon>
        <taxon>Hexapoda</taxon>
        <taxon>Insecta</taxon>
        <taxon>Pterygota</taxon>
        <taxon>Neoptera</taxon>
        <taxon>Endopterygota</taxon>
        <taxon>Diptera</taxon>
        <taxon>Brachycera</taxon>
        <taxon>Muscomorpha</taxon>
        <taxon>Ephydroidea</taxon>
        <taxon>Drosophilidae</taxon>
        <taxon>Drosophila</taxon>
        <taxon>Sophophora</taxon>
    </lineage>
</organism>
<keyword evidence="1" id="KW-0479">Metal-binding</keyword>
<feature type="region of interest" description="Disordered" evidence="6">
    <location>
        <begin position="612"/>
        <end position="678"/>
    </location>
</feature>
<dbReference type="InterPro" id="IPR017907">
    <property type="entry name" value="Znf_RING_CS"/>
</dbReference>
<dbReference type="InterPro" id="IPR032049">
    <property type="entry name" value="Msl2-CXC"/>
</dbReference>
<keyword evidence="5" id="KW-0158">Chromosome</keyword>
<dbReference type="SUPFAM" id="SSF57850">
    <property type="entry name" value="RING/U-box"/>
    <property type="match status" value="1"/>
</dbReference>
<dbReference type="GO" id="GO:0008270">
    <property type="term" value="F:zinc ion binding"/>
    <property type="evidence" value="ECO:0007669"/>
    <property type="project" value="UniProtKB-KW"/>
</dbReference>
<dbReference type="PROSITE" id="PS50089">
    <property type="entry name" value="ZF_RING_2"/>
    <property type="match status" value="1"/>
</dbReference>
<feature type="region of interest" description="Disordered" evidence="6">
    <location>
        <begin position="497"/>
        <end position="553"/>
    </location>
</feature>
<evidence type="ECO:0000313" key="11">
    <source>
        <dbReference type="Proteomes" id="UP000007801"/>
    </source>
</evidence>
<dbReference type="EMBL" id="CH902624">
    <property type="protein sequence ID" value="KPU74361.1"/>
    <property type="molecule type" value="Genomic_DNA"/>
</dbReference>
<feature type="compositionally biased region" description="Acidic residues" evidence="6">
    <location>
        <begin position="497"/>
        <end position="506"/>
    </location>
</feature>
<dbReference type="GO" id="GO:0071168">
    <property type="term" value="P:protein localization to chromatin"/>
    <property type="evidence" value="ECO:0007669"/>
    <property type="project" value="EnsemblMetazoa"/>
</dbReference>
<feature type="compositionally biased region" description="Basic and acidic residues" evidence="6">
    <location>
        <begin position="654"/>
        <end position="663"/>
    </location>
</feature>
<dbReference type="GO" id="GO:1990837">
    <property type="term" value="F:sequence-specific double-stranded DNA binding"/>
    <property type="evidence" value="ECO:0007669"/>
    <property type="project" value="EnsemblMetazoa"/>
</dbReference>
<reference evidence="9" key="2">
    <citation type="journal article" date="2008" name="Bioinformatics">
        <title>Assembly reconciliation.</title>
        <authorList>
            <person name="Zimin A.V."/>
            <person name="Smith D.R."/>
            <person name="Sutton G."/>
            <person name="Yorke J.A."/>
        </authorList>
    </citation>
    <scope>NUCLEOTIDE SEQUENCE</scope>
    <source>
        <strain evidence="9">TSC#14024-0371.13</strain>
    </source>
</reference>
<evidence type="ECO:0000313" key="9">
    <source>
        <dbReference type="EMBL" id="EDV33227.1"/>
    </source>
</evidence>
<dbReference type="OMA" id="TEVCDSN"/>
<dbReference type="GO" id="GO:0140517">
    <property type="term" value="F:protein-RNA adaptor activity"/>
    <property type="evidence" value="ECO:0007669"/>
    <property type="project" value="EnsemblMetazoa"/>
</dbReference>
<dbReference type="GeneID" id="6506052"/>
<gene>
    <name evidence="9" type="primary">Dana\GF23410</name>
    <name evidence="9" type="synonym">dana_GLEANR_814</name>
    <name evidence="9" type="ORF">GF23410</name>
</gene>
<feature type="domain" description="RING-type" evidence="7">
    <location>
        <begin position="42"/>
        <end position="83"/>
    </location>
</feature>
<dbReference type="GO" id="GO:0000228">
    <property type="term" value="C:nuclear chromosome"/>
    <property type="evidence" value="ECO:0007669"/>
    <property type="project" value="EnsemblMetazoa"/>
</dbReference>
<keyword evidence="11" id="KW-1185">Reference proteome</keyword>
<evidence type="ECO:0000256" key="6">
    <source>
        <dbReference type="SAM" id="MobiDB-lite"/>
    </source>
</evidence>
<evidence type="ECO:0000256" key="3">
    <source>
        <dbReference type="ARBA" id="ARBA00022833"/>
    </source>
</evidence>
<evidence type="ECO:0000259" key="8">
    <source>
        <dbReference type="PROSITE" id="PS52051"/>
    </source>
</evidence>
<dbReference type="CDD" id="cd13122">
    <property type="entry name" value="MSL2_CXC"/>
    <property type="match status" value="1"/>
</dbReference>
<dbReference type="GO" id="GO:0016456">
    <property type="term" value="C:X chromosome located dosage compensation complex, transcription activating"/>
    <property type="evidence" value="ECO:0007669"/>
    <property type="project" value="EnsemblMetazoa"/>
</dbReference>
<dbReference type="AlphaFoldDB" id="B3MVG2"/>